<dbReference type="KEGG" id="doe:DENOEST_0157"/>
<proteinExistence type="predicted"/>
<protein>
    <submittedName>
        <fullName evidence="2">Uncharacterized protein</fullName>
    </submittedName>
</protein>
<accession>A0A6S6XWW4</accession>
<evidence type="ECO:0000313" key="3">
    <source>
        <dbReference type="Proteomes" id="UP000515733"/>
    </source>
</evidence>
<dbReference type="AlphaFoldDB" id="A0A6S6XWW4"/>
<organism evidence="2 3">
    <name type="scientific">Denitratisoma oestradiolicum</name>
    <dbReference type="NCBI Taxonomy" id="311182"/>
    <lineage>
        <taxon>Bacteria</taxon>
        <taxon>Pseudomonadati</taxon>
        <taxon>Pseudomonadota</taxon>
        <taxon>Betaproteobacteria</taxon>
        <taxon>Nitrosomonadales</taxon>
        <taxon>Sterolibacteriaceae</taxon>
        <taxon>Denitratisoma</taxon>
    </lineage>
</organism>
<dbReference type="EMBL" id="LR778301">
    <property type="protein sequence ID" value="CAB1367329.1"/>
    <property type="molecule type" value="Genomic_DNA"/>
</dbReference>
<feature type="region of interest" description="Disordered" evidence="1">
    <location>
        <begin position="1"/>
        <end position="22"/>
    </location>
</feature>
<evidence type="ECO:0000256" key="1">
    <source>
        <dbReference type="SAM" id="MobiDB-lite"/>
    </source>
</evidence>
<name>A0A6S6XWW4_9PROT</name>
<dbReference type="Proteomes" id="UP000515733">
    <property type="component" value="Chromosome"/>
</dbReference>
<reference evidence="2 3" key="1">
    <citation type="submission" date="2020-03" db="EMBL/GenBank/DDBJ databases">
        <authorList>
            <consortium name="Genoscope - CEA"/>
            <person name="William W."/>
        </authorList>
    </citation>
    <scope>NUCLEOTIDE SEQUENCE [LARGE SCALE GENOMIC DNA]</scope>
    <source>
        <strain evidence="3">DSM 16959</strain>
    </source>
</reference>
<keyword evidence="3" id="KW-1185">Reference proteome</keyword>
<sequence length="64" mass="6642">MKIHKSKLNAPHPRSTAGFAQPAGFGGAKPCFAQPRLRPLPGAGLLIGSLRSTVTLGSVDAFSR</sequence>
<gene>
    <name evidence="2" type="ORF">DENOEST_0157</name>
</gene>
<evidence type="ECO:0000313" key="2">
    <source>
        <dbReference type="EMBL" id="CAB1367329.1"/>
    </source>
</evidence>